<reference evidence="2 3" key="2">
    <citation type="submission" date="2012-07" db="EMBL/GenBank/DDBJ databases">
        <authorList>
            <person name="Durkin A.S."/>
            <person name="McCorrison J."/>
            <person name="Torralba M."/>
            <person name="Gillis M."/>
            <person name="Methe B."/>
            <person name="Sutton G."/>
            <person name="Nelson K.E."/>
        </authorList>
    </citation>
    <scope>NUCLEOTIDE SEQUENCE [LARGE SCALE GENOMIC DNA]</scope>
    <source>
        <strain evidence="2 3">OBRC8</strain>
    </source>
</reference>
<sequence>MEIENFIIKGINNVNIVKSGDLYYCLNPENMEVEKLNGTAAEMLYLLNKGYDLDDMVRYFMDNYDVSEDDLKKYILDFFNNLSFKKSIINKLITTKIYYRLDWEN</sequence>
<evidence type="ECO:0008006" key="5">
    <source>
        <dbReference type="Google" id="ProtNLM"/>
    </source>
</evidence>
<dbReference type="EMBL" id="ALNK01000034">
    <property type="protein sequence ID" value="EJU20526.1"/>
    <property type="molecule type" value="Genomic_DNA"/>
</dbReference>
<dbReference type="InterPro" id="IPR008792">
    <property type="entry name" value="PQQD"/>
</dbReference>
<dbReference type="Pfam" id="PF05402">
    <property type="entry name" value="PqqD"/>
    <property type="match status" value="1"/>
</dbReference>
<dbReference type="Proteomes" id="UP000006437">
    <property type="component" value="Unassembled WGS sequence"/>
</dbReference>
<dbReference type="RefSeq" id="WP_009524628.1">
    <property type="nucleotide sequence ID" value="NZ_ALNK01000034.1"/>
</dbReference>
<accession>J4W2Z3</accession>
<proteinExistence type="predicted"/>
<organism evidence="1 4">
    <name type="scientific">Peptoanaerobacter stomatis</name>
    <dbReference type="NCBI Taxonomy" id="796937"/>
    <lineage>
        <taxon>Bacteria</taxon>
        <taxon>Bacillati</taxon>
        <taxon>Bacillota</taxon>
        <taxon>Clostridia</taxon>
        <taxon>Peptostreptococcales</taxon>
        <taxon>Filifactoraceae</taxon>
        <taxon>Peptoanaerobacter</taxon>
    </lineage>
</organism>
<dbReference type="HOGENOM" id="CLU_2233967_0_0_9"/>
<dbReference type="InterPro" id="IPR041881">
    <property type="entry name" value="PqqD_sf"/>
</dbReference>
<comment type="caution">
    <text evidence="1">The sequence shown here is derived from an EMBL/GenBank/DDBJ whole genome shotgun (WGS) entry which is preliminary data.</text>
</comment>
<protein>
    <recommendedName>
        <fullName evidence="5">PqqD family protein</fullName>
    </recommendedName>
</protein>
<gene>
    <name evidence="2" type="ORF">HMPREF1143_1924</name>
    <name evidence="1" type="ORF">HMPREF9629_00391</name>
</gene>
<evidence type="ECO:0000313" key="1">
    <source>
        <dbReference type="EMBL" id="EHL13091.1"/>
    </source>
</evidence>
<name>G9X1W8_9FIRM</name>
<dbReference type="EMBL" id="AFZE01000045">
    <property type="protein sequence ID" value="EHL13091.1"/>
    <property type="molecule type" value="Genomic_DNA"/>
</dbReference>
<dbReference type="Gene3D" id="1.10.10.1150">
    <property type="entry name" value="Coenzyme PQQ synthesis protein D (PqqD)"/>
    <property type="match status" value="1"/>
</dbReference>
<dbReference type="AlphaFoldDB" id="G9X1W8"/>
<evidence type="ECO:0000313" key="3">
    <source>
        <dbReference type="Proteomes" id="UP000005244"/>
    </source>
</evidence>
<dbReference type="Proteomes" id="UP000005244">
    <property type="component" value="Unassembled WGS sequence"/>
</dbReference>
<evidence type="ECO:0000313" key="2">
    <source>
        <dbReference type="EMBL" id="EJU20526.1"/>
    </source>
</evidence>
<keyword evidence="3" id="KW-1185">Reference proteome</keyword>
<evidence type="ECO:0000313" key="4">
    <source>
        <dbReference type="Proteomes" id="UP000006437"/>
    </source>
</evidence>
<dbReference type="BioCyc" id="EBAC796937-HMP:GMGH-391-MONOMER"/>
<reference evidence="1 4" key="1">
    <citation type="submission" date="2011-08" db="EMBL/GenBank/DDBJ databases">
        <title>The Genome Sequence of Eubacteriaceae bacterium ACC19a.</title>
        <authorList>
            <consortium name="The Broad Institute Genome Sequencing Platform"/>
            <person name="Earl A."/>
            <person name="Ward D."/>
            <person name="Feldgarden M."/>
            <person name="Gevers D."/>
            <person name="Sizova M."/>
            <person name="Hazen A."/>
            <person name="Epstein S."/>
            <person name="Young S.K."/>
            <person name="Zeng Q."/>
            <person name="Gargeya S."/>
            <person name="Fitzgerald M."/>
            <person name="Haas B."/>
            <person name="Abouelleil A."/>
            <person name="Alvarado L."/>
            <person name="Arachchi H.M."/>
            <person name="Berlin A."/>
            <person name="Brown A."/>
            <person name="Chapman S.B."/>
            <person name="Chen Z."/>
            <person name="Dunbar C."/>
            <person name="Freedman E."/>
            <person name="Gearin G."/>
            <person name="Gellesch M."/>
            <person name="Goldberg J."/>
            <person name="Griggs A."/>
            <person name="Gujja S."/>
            <person name="Heiman D."/>
            <person name="Howarth C."/>
            <person name="Larson L."/>
            <person name="Lui A."/>
            <person name="MacDonald P.J.P."/>
            <person name="Montmayeur A."/>
            <person name="Murphy C."/>
            <person name="Neiman D."/>
            <person name="Pearson M."/>
            <person name="Priest M."/>
            <person name="Roberts A."/>
            <person name="Saif S."/>
            <person name="Shea T."/>
            <person name="Shenoy N."/>
            <person name="Sisk P."/>
            <person name="Stolte C."/>
            <person name="Sykes S."/>
            <person name="Wortman J."/>
            <person name="Nusbaum C."/>
            <person name="Birren B."/>
        </authorList>
    </citation>
    <scope>NUCLEOTIDE SEQUENCE [LARGE SCALE GENOMIC DNA]</scope>
    <source>
        <strain evidence="1 4">ACC19a</strain>
    </source>
</reference>
<accession>G9X1W8</accession>